<dbReference type="BioCyc" id="PMAR59922:G1G80-492-MONOMER"/>
<dbReference type="Pfam" id="PF08486">
    <property type="entry name" value="SpoIID"/>
    <property type="match status" value="1"/>
</dbReference>
<accession>A2C727</accession>
<evidence type="ECO:0000259" key="1">
    <source>
        <dbReference type="Pfam" id="PF08486"/>
    </source>
</evidence>
<dbReference type="InterPro" id="IPR013693">
    <property type="entry name" value="SpoIID/LytB_N"/>
</dbReference>
<dbReference type="PANTHER" id="PTHR30032">
    <property type="entry name" value="N-ACETYLMURAMOYL-L-ALANINE AMIDASE-RELATED"/>
    <property type="match status" value="1"/>
</dbReference>
<gene>
    <name evidence="2" type="ordered locus">P9303_05351</name>
</gene>
<reference evidence="2 3" key="1">
    <citation type="journal article" date="2007" name="PLoS Genet.">
        <title>Patterns and implications of gene gain and loss in the evolution of Prochlorococcus.</title>
        <authorList>
            <person name="Kettler G.C."/>
            <person name="Martiny A.C."/>
            <person name="Huang K."/>
            <person name="Zucker J."/>
            <person name="Coleman M.L."/>
            <person name="Rodrigue S."/>
            <person name="Chen F."/>
            <person name="Lapidus A."/>
            <person name="Ferriera S."/>
            <person name="Johnson J."/>
            <person name="Steglich C."/>
            <person name="Church G.M."/>
            <person name="Richardson P."/>
            <person name="Chisholm S.W."/>
        </authorList>
    </citation>
    <scope>NUCLEOTIDE SEQUENCE [LARGE SCALE GENOMIC DNA]</scope>
    <source>
        <strain evidence="2 3">MIT 9303</strain>
    </source>
</reference>
<feature type="domain" description="Sporulation stage II protein D amidase enhancer LytB N-terminal" evidence="1">
    <location>
        <begin position="119"/>
        <end position="205"/>
    </location>
</feature>
<dbReference type="GO" id="GO:0030288">
    <property type="term" value="C:outer membrane-bounded periplasmic space"/>
    <property type="evidence" value="ECO:0007669"/>
    <property type="project" value="TreeGrafter"/>
</dbReference>
<dbReference type="EMBL" id="CP000554">
    <property type="protein sequence ID" value="ABM77287.1"/>
    <property type="molecule type" value="Genomic_DNA"/>
</dbReference>
<evidence type="ECO:0000313" key="2">
    <source>
        <dbReference type="EMBL" id="ABM77287.1"/>
    </source>
</evidence>
<dbReference type="HOGENOM" id="CLU_021203_3_3_3"/>
<dbReference type="InterPro" id="IPR013486">
    <property type="entry name" value="SpoIID/LytB"/>
</dbReference>
<protein>
    <submittedName>
        <fullName evidence="2">Possible sporulation protein SpoIID</fullName>
    </submittedName>
</protein>
<evidence type="ECO:0000313" key="3">
    <source>
        <dbReference type="Proteomes" id="UP000002274"/>
    </source>
</evidence>
<sequence length="472" mass="50950">MGLVGGVTLTAVSPAAQVIAVQEPVMRVLVLEAAALRLRADAEQPLLVAGLGSSEQRLRALSVRKQRGQLQLTLEGRSRRSVSLALQRELRVRSADPRGIWLGKRRYRGELRVRSVGAGLQVVNHLRVEDYLASVVGSEMPESWPLAALQAQAVAARTYALAQHGKAGGFDLKATVASQVYRGVESETANTLKAVESTHSLVLVHGGKLIDAVFHSSSGGATEASGAVWTKQLPYLVSVPDHDQHSPVHQWDVWFEPHQLRRAFRETGGVSSIDVLGTTGTGRIRQARVEGPRGDLLLSGKQLRQRLGLKSTLVRFEMLASKSAKPGAGVGRQRFEHSFGDRNSAGAGTVLMGSWRDGATGKSLFAPSVDANASFMGLTPPPPVPPLPVRSTRRSRHQPLMLLAMGQGFGHGVGMSQWGAHGLAQRGADFRQILNHYYRGAEIVPYRQLQNSSLAFLWRSRQPGGVERMGGA</sequence>
<dbReference type="RefSeq" id="WP_011825209.1">
    <property type="nucleotide sequence ID" value="NC_008820.1"/>
</dbReference>
<dbReference type="PANTHER" id="PTHR30032:SF4">
    <property type="entry name" value="AMIDASE ENHANCER"/>
    <property type="match status" value="1"/>
</dbReference>
<dbReference type="STRING" id="59922.P9303_05351"/>
<name>A2C727_PROM3</name>
<dbReference type="AlphaFoldDB" id="A2C727"/>
<dbReference type="Proteomes" id="UP000002274">
    <property type="component" value="Chromosome"/>
</dbReference>
<dbReference type="InterPro" id="IPR051922">
    <property type="entry name" value="Bact_Sporulation_Assoc"/>
</dbReference>
<dbReference type="GO" id="GO:0030435">
    <property type="term" value="P:sporulation resulting in formation of a cellular spore"/>
    <property type="evidence" value="ECO:0007669"/>
    <property type="project" value="InterPro"/>
</dbReference>
<dbReference type="NCBIfam" id="TIGR02669">
    <property type="entry name" value="SpoIID_LytB"/>
    <property type="match status" value="1"/>
</dbReference>
<proteinExistence type="predicted"/>
<organism evidence="2 3">
    <name type="scientific">Prochlorococcus marinus (strain MIT 9303)</name>
    <dbReference type="NCBI Taxonomy" id="59922"/>
    <lineage>
        <taxon>Bacteria</taxon>
        <taxon>Bacillati</taxon>
        <taxon>Cyanobacteriota</taxon>
        <taxon>Cyanophyceae</taxon>
        <taxon>Synechococcales</taxon>
        <taxon>Prochlorococcaceae</taxon>
        <taxon>Prochlorococcus</taxon>
    </lineage>
</organism>
<dbReference type="KEGG" id="pmf:P9303_05351"/>